<keyword evidence="3" id="KW-1185">Reference proteome</keyword>
<comment type="caution">
    <text evidence="2">The sequence shown here is derived from an EMBL/GenBank/DDBJ whole genome shotgun (WGS) entry which is preliminary data.</text>
</comment>
<feature type="compositionally biased region" description="Basic residues" evidence="1">
    <location>
        <begin position="21"/>
        <end position="30"/>
    </location>
</feature>
<feature type="compositionally biased region" description="Basic and acidic residues" evidence="1">
    <location>
        <begin position="166"/>
        <end position="175"/>
    </location>
</feature>
<dbReference type="OrthoDB" id="9986634at2759"/>
<dbReference type="SUPFAM" id="SSF48452">
    <property type="entry name" value="TPR-like"/>
    <property type="match status" value="1"/>
</dbReference>
<gene>
    <name evidence="2" type="ORF">C7M84_016688</name>
</gene>
<protein>
    <submittedName>
        <fullName evidence="2">Putative tetratricopeptide repeat protein 23</fullName>
    </submittedName>
</protein>
<evidence type="ECO:0000256" key="1">
    <source>
        <dbReference type="SAM" id="MobiDB-lite"/>
    </source>
</evidence>
<dbReference type="PANTHER" id="PTHR14485:SF2">
    <property type="entry name" value="FUNGAL STAND N-TERMINAL GOODBYE DOMAIN-CONTAINING PROTEIN"/>
    <property type="match status" value="1"/>
</dbReference>
<sequence>LRRMSDSDPDFWDLGEESKPVGRKKARPKKTIGFPEYAPHVPENISKVVTPSLPNINLKENKKVPEYMVKGSKAKREKKQKDNGNDSTSDEKSSDDNNDVISDDLESDEDGDEDDSEEEEEGNNDLVQKRQEETNGSSSDSSNRTSLLSGSDLPQDSPKDAGLTDESEKSSKGSRSESQWMVEEYLLPPQQKLKLALYRGRKLLAAKEADGAVREFVRAQALARIVHGDQHWRYCRCKVFLAQAYLYLKDYAPQGETQAREAIDTIAAHLSTPLAPSKKPQVHHTLLWGYLVSGEARTKLGQLVGAQEALSHALHHTRIYTRMVSKRKKKLTPSLTMDRALDLQVKVLSAQATLYAKRGKFSKAKERLELTISTIEKEGTGVEDPGLVVPLQQLGQLFLNHGEADEDAETGLECLARAVNITQVSNRPGSVAECEARGLLVEHRLRLRRINPQEALRELHKLYLLYSRLHGEQSSKTLAMHNLTVQVLLQEEDYEQALEQLKTRLKLCREAHGDYSTQVCGVLRQLSRVHALKGDLSAAASALDQCLHAEILIYGSSSRRAQASRLRLRELIQHLPLALRMKMWRKHPELQNKPRFRNL</sequence>
<feature type="region of interest" description="Disordered" evidence="1">
    <location>
        <begin position="1"/>
        <end position="179"/>
    </location>
</feature>
<evidence type="ECO:0000313" key="3">
    <source>
        <dbReference type="Proteomes" id="UP000283509"/>
    </source>
</evidence>
<dbReference type="AlphaFoldDB" id="A0A3R7M2C5"/>
<dbReference type="InterPro" id="IPR042621">
    <property type="entry name" value="TTC23/TTC23L"/>
</dbReference>
<feature type="compositionally biased region" description="Basic and acidic residues" evidence="1">
    <location>
        <begin position="79"/>
        <end position="95"/>
    </location>
</feature>
<accession>A0A3R7M2C5</accession>
<dbReference type="STRING" id="6689.A0A3R7M2C5"/>
<dbReference type="InterPro" id="IPR011990">
    <property type="entry name" value="TPR-like_helical_dom_sf"/>
</dbReference>
<proteinExistence type="predicted"/>
<feature type="compositionally biased region" description="Low complexity" evidence="1">
    <location>
        <begin position="134"/>
        <end position="152"/>
    </location>
</feature>
<organism evidence="2 3">
    <name type="scientific">Penaeus vannamei</name>
    <name type="common">Whiteleg shrimp</name>
    <name type="synonym">Litopenaeus vannamei</name>
    <dbReference type="NCBI Taxonomy" id="6689"/>
    <lineage>
        <taxon>Eukaryota</taxon>
        <taxon>Metazoa</taxon>
        <taxon>Ecdysozoa</taxon>
        <taxon>Arthropoda</taxon>
        <taxon>Crustacea</taxon>
        <taxon>Multicrustacea</taxon>
        <taxon>Malacostraca</taxon>
        <taxon>Eumalacostraca</taxon>
        <taxon>Eucarida</taxon>
        <taxon>Decapoda</taxon>
        <taxon>Dendrobranchiata</taxon>
        <taxon>Penaeoidea</taxon>
        <taxon>Penaeidae</taxon>
        <taxon>Penaeus</taxon>
    </lineage>
</organism>
<feature type="compositionally biased region" description="Acidic residues" evidence="1">
    <location>
        <begin position="96"/>
        <end position="123"/>
    </location>
</feature>
<dbReference type="Proteomes" id="UP000283509">
    <property type="component" value="Unassembled WGS sequence"/>
</dbReference>
<dbReference type="Gene3D" id="1.25.40.10">
    <property type="entry name" value="Tetratricopeptide repeat domain"/>
    <property type="match status" value="2"/>
</dbReference>
<reference evidence="2 3" key="2">
    <citation type="submission" date="2019-01" db="EMBL/GenBank/DDBJ databases">
        <title>The decoding of complex shrimp genome reveals the adaptation for benthos swimmer, frequently molting mechanism and breeding impact on genome.</title>
        <authorList>
            <person name="Sun Y."/>
            <person name="Gao Y."/>
            <person name="Yu Y."/>
        </authorList>
    </citation>
    <scope>NUCLEOTIDE SEQUENCE [LARGE SCALE GENOMIC DNA]</scope>
    <source>
        <tissue evidence="2">Muscle</tissue>
    </source>
</reference>
<dbReference type="PANTHER" id="PTHR14485">
    <property type="entry name" value="TETRATRICOPEPTIDE REPEAT PROTEIN 23"/>
    <property type="match status" value="1"/>
</dbReference>
<feature type="non-terminal residue" evidence="2">
    <location>
        <position position="1"/>
    </location>
</feature>
<dbReference type="EMBL" id="QCYY01003095">
    <property type="protein sequence ID" value="ROT65355.1"/>
    <property type="molecule type" value="Genomic_DNA"/>
</dbReference>
<evidence type="ECO:0000313" key="2">
    <source>
        <dbReference type="EMBL" id="ROT65355.1"/>
    </source>
</evidence>
<reference evidence="2 3" key="1">
    <citation type="submission" date="2018-04" db="EMBL/GenBank/DDBJ databases">
        <authorList>
            <person name="Zhang X."/>
            <person name="Yuan J."/>
            <person name="Li F."/>
            <person name="Xiang J."/>
        </authorList>
    </citation>
    <scope>NUCLEOTIDE SEQUENCE [LARGE SCALE GENOMIC DNA]</scope>
    <source>
        <tissue evidence="2">Muscle</tissue>
    </source>
</reference>
<name>A0A3R7M2C5_PENVA</name>